<organism evidence="2 3">
    <name type="scientific">Phnomibacter ginsenosidimutans</name>
    <dbReference type="NCBI Taxonomy" id="2676868"/>
    <lineage>
        <taxon>Bacteria</taxon>
        <taxon>Pseudomonadati</taxon>
        <taxon>Bacteroidota</taxon>
        <taxon>Chitinophagia</taxon>
        <taxon>Chitinophagales</taxon>
        <taxon>Chitinophagaceae</taxon>
        <taxon>Phnomibacter</taxon>
    </lineage>
</organism>
<dbReference type="SUPFAM" id="SSF51658">
    <property type="entry name" value="Xylose isomerase-like"/>
    <property type="match status" value="1"/>
</dbReference>
<dbReference type="PANTHER" id="PTHR12110">
    <property type="entry name" value="HYDROXYPYRUVATE ISOMERASE"/>
    <property type="match status" value="1"/>
</dbReference>
<sequence>MRDELKAGLDSVIGRLAGMGYQQIEMFGYNDGKYFGNDMQATAAILKKYGVTSPSAHIGLAEFLHKGNDDVWKKAVDDAKLIGNDYLVVPWLEEQYRKTPDDYKKLAARLNRGAELCKAGGLKFAYHNHAFEFDTLPGGGTGYDIILNETDASMVKLELDLYWVKNAGKDPFALFAAQPGRFVMWHVKDMDKNNKDKQTEVGNGSIDFKAIFAKAKQSGLEYFFVEQENYAVSPYDSVEKCIRYVKGNLVK</sequence>
<dbReference type="Gene3D" id="3.20.20.150">
    <property type="entry name" value="Divalent-metal-dependent TIM barrel enzymes"/>
    <property type="match status" value="1"/>
</dbReference>
<evidence type="ECO:0000313" key="2">
    <source>
        <dbReference type="EMBL" id="QGW27949.1"/>
    </source>
</evidence>
<evidence type="ECO:0000259" key="1">
    <source>
        <dbReference type="Pfam" id="PF01261"/>
    </source>
</evidence>
<keyword evidence="3" id="KW-1185">Reference proteome</keyword>
<dbReference type="PANTHER" id="PTHR12110:SF41">
    <property type="entry name" value="INOSOSE DEHYDRATASE"/>
    <property type="match status" value="1"/>
</dbReference>
<accession>A0A6I6GS62</accession>
<evidence type="ECO:0000313" key="3">
    <source>
        <dbReference type="Proteomes" id="UP000426027"/>
    </source>
</evidence>
<dbReference type="InterPro" id="IPR050312">
    <property type="entry name" value="IolE/XylAMocC-like"/>
</dbReference>
<dbReference type="EMBL" id="CP046566">
    <property type="protein sequence ID" value="QGW27949.1"/>
    <property type="molecule type" value="Genomic_DNA"/>
</dbReference>
<dbReference type="Pfam" id="PF01261">
    <property type="entry name" value="AP_endonuc_2"/>
    <property type="match status" value="1"/>
</dbReference>
<dbReference type="InterPro" id="IPR013022">
    <property type="entry name" value="Xyl_isomerase-like_TIM-brl"/>
</dbReference>
<protein>
    <submittedName>
        <fullName evidence="2">TIM barrel protein</fullName>
    </submittedName>
</protein>
<dbReference type="Proteomes" id="UP000426027">
    <property type="component" value="Chromosome"/>
</dbReference>
<gene>
    <name evidence="2" type="ORF">GLV81_07415</name>
</gene>
<dbReference type="InterPro" id="IPR036237">
    <property type="entry name" value="Xyl_isomerase-like_sf"/>
</dbReference>
<name>A0A6I6GS62_9BACT</name>
<dbReference type="AlphaFoldDB" id="A0A6I6GS62"/>
<dbReference type="RefSeq" id="WP_157478199.1">
    <property type="nucleotide sequence ID" value="NZ_CP046566.1"/>
</dbReference>
<reference evidence="2 3" key="1">
    <citation type="submission" date="2019-11" db="EMBL/GenBank/DDBJ databases">
        <authorList>
            <person name="Im W.T."/>
        </authorList>
    </citation>
    <scope>NUCLEOTIDE SEQUENCE [LARGE SCALE GENOMIC DNA]</scope>
    <source>
        <strain evidence="2 3">SB-02</strain>
    </source>
</reference>
<proteinExistence type="predicted"/>
<feature type="domain" description="Xylose isomerase-like TIM barrel" evidence="1">
    <location>
        <begin position="16"/>
        <end position="230"/>
    </location>
</feature>
<dbReference type="KEGG" id="fls:GLV81_07415"/>